<organism evidence="2 3">
    <name type="scientific">Rubus argutus</name>
    <name type="common">Southern blackberry</name>
    <dbReference type="NCBI Taxonomy" id="59490"/>
    <lineage>
        <taxon>Eukaryota</taxon>
        <taxon>Viridiplantae</taxon>
        <taxon>Streptophyta</taxon>
        <taxon>Embryophyta</taxon>
        <taxon>Tracheophyta</taxon>
        <taxon>Spermatophyta</taxon>
        <taxon>Magnoliopsida</taxon>
        <taxon>eudicotyledons</taxon>
        <taxon>Gunneridae</taxon>
        <taxon>Pentapetalae</taxon>
        <taxon>rosids</taxon>
        <taxon>fabids</taxon>
        <taxon>Rosales</taxon>
        <taxon>Rosaceae</taxon>
        <taxon>Rosoideae</taxon>
        <taxon>Rosoideae incertae sedis</taxon>
        <taxon>Rubus</taxon>
    </lineage>
</organism>
<evidence type="ECO:0000256" key="1">
    <source>
        <dbReference type="SAM" id="MobiDB-lite"/>
    </source>
</evidence>
<reference evidence="2 3" key="1">
    <citation type="journal article" date="2023" name="G3 (Bethesda)">
        <title>A chromosome-length genome assembly and annotation of blackberry (Rubus argutus, cv. 'Hillquist').</title>
        <authorList>
            <person name="Bruna T."/>
            <person name="Aryal R."/>
            <person name="Dudchenko O."/>
            <person name="Sargent D.J."/>
            <person name="Mead D."/>
            <person name="Buti M."/>
            <person name="Cavallini A."/>
            <person name="Hytonen T."/>
            <person name="Andres J."/>
            <person name="Pham M."/>
            <person name="Weisz D."/>
            <person name="Mascagni F."/>
            <person name="Usai G."/>
            <person name="Natali L."/>
            <person name="Bassil N."/>
            <person name="Fernandez G.E."/>
            <person name="Lomsadze A."/>
            <person name="Armour M."/>
            <person name="Olukolu B."/>
            <person name="Poorten T."/>
            <person name="Britton C."/>
            <person name="Davik J."/>
            <person name="Ashrafi H."/>
            <person name="Aiden E.L."/>
            <person name="Borodovsky M."/>
            <person name="Worthington M."/>
        </authorList>
    </citation>
    <scope>NUCLEOTIDE SEQUENCE [LARGE SCALE GENOMIC DNA]</scope>
    <source>
        <strain evidence="2">PI 553951</strain>
    </source>
</reference>
<evidence type="ECO:0000313" key="3">
    <source>
        <dbReference type="Proteomes" id="UP001457282"/>
    </source>
</evidence>
<protein>
    <submittedName>
        <fullName evidence="2">Uncharacterized protein</fullName>
    </submittedName>
</protein>
<dbReference type="Proteomes" id="UP001457282">
    <property type="component" value="Unassembled WGS sequence"/>
</dbReference>
<dbReference type="EMBL" id="JBEDUW010000003">
    <property type="protein sequence ID" value="KAK9939994.1"/>
    <property type="molecule type" value="Genomic_DNA"/>
</dbReference>
<gene>
    <name evidence="2" type="ORF">M0R45_016672</name>
</gene>
<dbReference type="AlphaFoldDB" id="A0AAW1XU18"/>
<comment type="caution">
    <text evidence="2">The sequence shown here is derived from an EMBL/GenBank/DDBJ whole genome shotgun (WGS) entry which is preliminary data.</text>
</comment>
<feature type="compositionally biased region" description="Polar residues" evidence="1">
    <location>
        <begin position="116"/>
        <end position="135"/>
    </location>
</feature>
<name>A0AAW1XU18_RUBAR</name>
<evidence type="ECO:0000313" key="2">
    <source>
        <dbReference type="EMBL" id="KAK9939994.1"/>
    </source>
</evidence>
<sequence>MSGKTSKKKKFQKIDVYDGSTDPYDHLGKNATEANRYKAFPQTLKGNYHRCEGADEKIAYAALMGGFRSGPLFKVIQDPPGSFKALVREATNYSRAENLNCSRGMDVHPQPPVGTKRNSGTASEIETFTNNKKGL</sequence>
<accession>A0AAW1XU18</accession>
<keyword evidence="3" id="KW-1185">Reference proteome</keyword>
<feature type="region of interest" description="Disordered" evidence="1">
    <location>
        <begin position="101"/>
        <end position="135"/>
    </location>
</feature>
<proteinExistence type="predicted"/>